<feature type="chain" id="PRO_5002731656" evidence="1">
    <location>
        <begin position="25"/>
        <end position="117"/>
    </location>
</feature>
<sequence length="117" mass="12941">MRKLLFVTALTVLTIFSGIQTALANEEQQIANALIQSLPKPAEVEKVVVSGSYALVKWVGGPTGGMATLINTDNGWQVMSQTTRGWPSIEIFAKERGMTIEEAEELLDAYDPSWRQW</sequence>
<protein>
    <submittedName>
        <fullName evidence="2">Uncharacterized protein</fullName>
    </submittedName>
</protein>
<keyword evidence="3" id="KW-1185">Reference proteome</keyword>
<evidence type="ECO:0000256" key="1">
    <source>
        <dbReference type="SAM" id="SignalP"/>
    </source>
</evidence>
<dbReference type="EMBL" id="CP000841">
    <property type="protein sequence ID" value="ABW32547.1"/>
    <property type="molecule type" value="Genomic_DNA"/>
</dbReference>
<evidence type="ECO:0000313" key="3">
    <source>
        <dbReference type="Proteomes" id="UP000000268"/>
    </source>
</evidence>
<proteinExistence type="predicted"/>
<dbReference type="KEGG" id="amr:AM1_D0050"/>
<dbReference type="AlphaFoldDB" id="A8ZNG1"/>
<dbReference type="HOGENOM" id="CLU_160451_0_0_3"/>
<accession>A8ZNG1</accession>
<organism evidence="2 3">
    <name type="scientific">Acaryochloris marina (strain MBIC 11017)</name>
    <dbReference type="NCBI Taxonomy" id="329726"/>
    <lineage>
        <taxon>Bacteria</taxon>
        <taxon>Bacillati</taxon>
        <taxon>Cyanobacteriota</taxon>
        <taxon>Cyanophyceae</taxon>
        <taxon>Acaryochloridales</taxon>
        <taxon>Acaryochloridaceae</taxon>
        <taxon>Acaryochloris</taxon>
    </lineage>
</organism>
<dbReference type="OrthoDB" id="8536866at2"/>
<feature type="signal peptide" evidence="1">
    <location>
        <begin position="1"/>
        <end position="24"/>
    </location>
</feature>
<geneLocation type="plasmid" evidence="2 3">
    <name>pREB4</name>
</geneLocation>
<dbReference type="RefSeq" id="WP_012167818.1">
    <property type="nucleotide sequence ID" value="NC_009929.1"/>
</dbReference>
<name>A8ZNG1_ACAM1</name>
<keyword evidence="1" id="KW-0732">Signal</keyword>
<evidence type="ECO:0000313" key="2">
    <source>
        <dbReference type="EMBL" id="ABW32547.1"/>
    </source>
</evidence>
<reference evidence="2 3" key="1">
    <citation type="journal article" date="2008" name="Proc. Natl. Acad. Sci. U.S.A.">
        <title>Niche adaptation and genome expansion in the chlorophyll d-producing cyanobacterium Acaryochloris marina.</title>
        <authorList>
            <person name="Swingley W.D."/>
            <person name="Chen M."/>
            <person name="Cheung P.C."/>
            <person name="Conrad A.L."/>
            <person name="Dejesa L.C."/>
            <person name="Hao J."/>
            <person name="Honchak B.M."/>
            <person name="Karbach L.E."/>
            <person name="Kurdoglu A."/>
            <person name="Lahiri S."/>
            <person name="Mastrian S.D."/>
            <person name="Miyashita H."/>
            <person name="Page L."/>
            <person name="Ramakrishna P."/>
            <person name="Satoh S."/>
            <person name="Sattley W.M."/>
            <person name="Shimada Y."/>
            <person name="Taylor H.L."/>
            <person name="Tomo T."/>
            <person name="Tsuchiya T."/>
            <person name="Wang Z.T."/>
            <person name="Raymond J."/>
            <person name="Mimuro M."/>
            <person name="Blankenship R.E."/>
            <person name="Touchman J.W."/>
        </authorList>
    </citation>
    <scope>NUCLEOTIDE SEQUENCE [LARGE SCALE GENOMIC DNA]</scope>
    <source>
        <strain evidence="3">MBIC 11017</strain>
        <plasmid evidence="3">Plasmid pREB4</plasmid>
    </source>
</reference>
<keyword evidence="2" id="KW-0614">Plasmid</keyword>
<gene>
    <name evidence="2" type="ordered locus">AM1_D0050</name>
</gene>
<dbReference type="Proteomes" id="UP000000268">
    <property type="component" value="Plasmid pREB4"/>
</dbReference>